<gene>
    <name evidence="10" type="ORF">C2E20_2005</name>
</gene>
<feature type="active site" description="Cysteine sulfenic acid (-SOH) intermediate; for peroxidase activity" evidence="8">
    <location>
        <position position="45"/>
    </location>
</feature>
<comment type="similarity">
    <text evidence="5">Belongs to the peroxiredoxin family. Prx6 subfamily.</text>
</comment>
<evidence type="ECO:0000256" key="1">
    <source>
        <dbReference type="ARBA" id="ARBA00022559"/>
    </source>
</evidence>
<keyword evidence="11" id="KW-1185">Reference proteome</keyword>
<keyword evidence="1 7" id="KW-0575">Peroxidase</keyword>
<dbReference type="PIRSF" id="PIRSF000239">
    <property type="entry name" value="AHPC"/>
    <property type="match status" value="1"/>
</dbReference>
<dbReference type="GO" id="GO:0005739">
    <property type="term" value="C:mitochondrion"/>
    <property type="evidence" value="ECO:0007669"/>
    <property type="project" value="TreeGrafter"/>
</dbReference>
<dbReference type="CDD" id="cd03016">
    <property type="entry name" value="PRX_1cys"/>
    <property type="match status" value="1"/>
</dbReference>
<organism evidence="10 11">
    <name type="scientific">Micractinium conductrix</name>
    <dbReference type="NCBI Taxonomy" id="554055"/>
    <lineage>
        <taxon>Eukaryota</taxon>
        <taxon>Viridiplantae</taxon>
        <taxon>Chlorophyta</taxon>
        <taxon>core chlorophytes</taxon>
        <taxon>Trebouxiophyceae</taxon>
        <taxon>Chlorellales</taxon>
        <taxon>Chlorellaceae</taxon>
        <taxon>Chlorella clade</taxon>
        <taxon>Micractinium</taxon>
    </lineage>
</organism>
<sequence length="237" mass="25948">MVVLGDPVPEFSADSTKGRIDSFKQFCEGKWTMLFSHPSDFTPVCTSELGAAAKLQGEFAKRGVQLAALSCNDLASHQQWVRDIEGSMSEGQKIDYPIIADPDRSIAKKWGMLDPDEKDTSGKAFAARCVFIIGPDATLKLSLLYPSSTGRNFDELLRVIDSLLLASKYPIATPANWHQGEEVMIAPSVSDEEAKKLFPDFRTIQVKSGKAYIRKTMLPEDGGAQQQQGGVQECGAR</sequence>
<proteinExistence type="inferred from homology"/>
<evidence type="ECO:0000259" key="9">
    <source>
        <dbReference type="PROSITE" id="PS51352"/>
    </source>
</evidence>
<dbReference type="OrthoDB" id="2996783at2759"/>
<evidence type="ECO:0000256" key="5">
    <source>
        <dbReference type="ARBA" id="ARBA00025719"/>
    </source>
</evidence>
<dbReference type="AlphaFoldDB" id="A0A2P6VLC4"/>
<dbReference type="PANTHER" id="PTHR43503">
    <property type="entry name" value="MCG48959-RELATED"/>
    <property type="match status" value="1"/>
</dbReference>
<evidence type="ECO:0000256" key="4">
    <source>
        <dbReference type="ARBA" id="ARBA00023284"/>
    </source>
</evidence>
<dbReference type="Gene3D" id="3.40.30.10">
    <property type="entry name" value="Glutaredoxin"/>
    <property type="match status" value="1"/>
</dbReference>
<dbReference type="InterPro" id="IPR000866">
    <property type="entry name" value="AhpC/TSA"/>
</dbReference>
<dbReference type="InterPro" id="IPR013766">
    <property type="entry name" value="Thioredoxin_domain"/>
</dbReference>
<evidence type="ECO:0000313" key="11">
    <source>
        <dbReference type="Proteomes" id="UP000239649"/>
    </source>
</evidence>
<dbReference type="InterPro" id="IPR036249">
    <property type="entry name" value="Thioredoxin-like_sf"/>
</dbReference>
<dbReference type="FunFam" id="3.40.30.10:FF:000011">
    <property type="entry name" value="Peroxiredoxin PRX1"/>
    <property type="match status" value="1"/>
</dbReference>
<comment type="function">
    <text evidence="7">Thiol-specific peroxidase that catalyzes the reduction of hydrogen peroxide and organic hydroperoxides to water and alcohols, respectively.</text>
</comment>
<keyword evidence="3 7" id="KW-0560">Oxidoreductase</keyword>
<comment type="catalytic activity">
    <reaction evidence="6 7">
        <text>a hydroperoxide + [thioredoxin]-dithiol = an alcohol + [thioredoxin]-disulfide + H2O</text>
        <dbReference type="Rhea" id="RHEA:62620"/>
        <dbReference type="Rhea" id="RHEA-COMP:10698"/>
        <dbReference type="Rhea" id="RHEA-COMP:10700"/>
        <dbReference type="ChEBI" id="CHEBI:15377"/>
        <dbReference type="ChEBI" id="CHEBI:29950"/>
        <dbReference type="ChEBI" id="CHEBI:30879"/>
        <dbReference type="ChEBI" id="CHEBI:35924"/>
        <dbReference type="ChEBI" id="CHEBI:50058"/>
        <dbReference type="EC" id="1.11.1.24"/>
    </reaction>
</comment>
<evidence type="ECO:0000256" key="7">
    <source>
        <dbReference type="PIRNR" id="PIRNR000239"/>
    </source>
</evidence>
<dbReference type="SUPFAM" id="SSF52833">
    <property type="entry name" value="Thioredoxin-like"/>
    <property type="match status" value="1"/>
</dbReference>
<comment type="caution">
    <text evidence="10">The sequence shown here is derived from an EMBL/GenBank/DDBJ whole genome shotgun (WGS) entry which is preliminary data.</text>
</comment>
<evidence type="ECO:0000256" key="2">
    <source>
        <dbReference type="ARBA" id="ARBA00022862"/>
    </source>
</evidence>
<accession>A0A2P6VLC4</accession>
<reference evidence="10 11" key="1">
    <citation type="journal article" date="2018" name="Plant J.">
        <title>Genome sequences of Chlorella sorokiniana UTEX 1602 and Micractinium conductrix SAG 241.80: implications to maltose excretion by a green alga.</title>
        <authorList>
            <person name="Arriola M.B."/>
            <person name="Velmurugan N."/>
            <person name="Zhang Y."/>
            <person name="Plunkett M.H."/>
            <person name="Hondzo H."/>
            <person name="Barney B.M."/>
        </authorList>
    </citation>
    <scope>NUCLEOTIDE SEQUENCE [LARGE SCALE GENOMIC DNA]</scope>
    <source>
        <strain evidence="10 11">SAG 241.80</strain>
    </source>
</reference>
<dbReference type="STRING" id="554055.A0A2P6VLC4"/>
<dbReference type="InterPro" id="IPR019479">
    <property type="entry name" value="Peroxiredoxin_C"/>
</dbReference>
<keyword evidence="4 7" id="KW-0676">Redox-active center</keyword>
<dbReference type="EMBL" id="LHPF02000003">
    <property type="protein sequence ID" value="PSC74889.1"/>
    <property type="molecule type" value="Genomic_DNA"/>
</dbReference>
<dbReference type="GO" id="GO:0005829">
    <property type="term" value="C:cytosol"/>
    <property type="evidence" value="ECO:0007669"/>
    <property type="project" value="TreeGrafter"/>
</dbReference>
<dbReference type="InterPro" id="IPR024706">
    <property type="entry name" value="Peroxiredoxin_AhpC-typ"/>
</dbReference>
<dbReference type="Proteomes" id="UP000239649">
    <property type="component" value="Unassembled WGS sequence"/>
</dbReference>
<name>A0A2P6VLC4_9CHLO</name>
<dbReference type="EC" id="1.11.1.24" evidence="7"/>
<evidence type="ECO:0000256" key="3">
    <source>
        <dbReference type="ARBA" id="ARBA00023002"/>
    </source>
</evidence>
<dbReference type="PROSITE" id="PS51352">
    <property type="entry name" value="THIOREDOXIN_2"/>
    <property type="match status" value="1"/>
</dbReference>
<dbReference type="Pfam" id="PF10417">
    <property type="entry name" value="1-cysPrx_C"/>
    <property type="match status" value="1"/>
</dbReference>
<dbReference type="Gene3D" id="3.30.1020.10">
    <property type="entry name" value="Antioxidant, Horf6, Chain A, domain2"/>
    <property type="match status" value="1"/>
</dbReference>
<evidence type="ECO:0000313" key="10">
    <source>
        <dbReference type="EMBL" id="PSC74889.1"/>
    </source>
</evidence>
<dbReference type="PANTHER" id="PTHR43503:SF4">
    <property type="entry name" value="PEROXIREDOXIN-6"/>
    <property type="match status" value="1"/>
</dbReference>
<dbReference type="FunFam" id="3.30.1020.10:FF:000001">
    <property type="entry name" value="1-Cys peroxiredoxin"/>
    <property type="match status" value="1"/>
</dbReference>
<dbReference type="GO" id="GO:0140824">
    <property type="term" value="F:thioredoxin-dependent peroxiredoxin activity"/>
    <property type="evidence" value="ECO:0007669"/>
    <property type="project" value="UniProtKB-EC"/>
</dbReference>
<dbReference type="InterPro" id="IPR045020">
    <property type="entry name" value="PRX_1cys"/>
</dbReference>
<evidence type="ECO:0000256" key="8">
    <source>
        <dbReference type="PIRSR" id="PIRSR000239-1"/>
    </source>
</evidence>
<dbReference type="Pfam" id="PF00578">
    <property type="entry name" value="AhpC-TSA"/>
    <property type="match status" value="1"/>
</dbReference>
<protein>
    <recommendedName>
        <fullName evidence="7">Peroxiredoxin</fullName>
        <ecNumber evidence="7">1.11.1.24</ecNumber>
    </recommendedName>
</protein>
<dbReference type="GO" id="GO:0045454">
    <property type="term" value="P:cell redox homeostasis"/>
    <property type="evidence" value="ECO:0007669"/>
    <property type="project" value="TreeGrafter"/>
</dbReference>
<keyword evidence="2 7" id="KW-0049">Antioxidant</keyword>
<evidence type="ECO:0000256" key="6">
    <source>
        <dbReference type="ARBA" id="ARBA00049091"/>
    </source>
</evidence>
<feature type="domain" description="Thioredoxin" evidence="9">
    <location>
        <begin position="2"/>
        <end position="165"/>
    </location>
</feature>